<accession>K5X407</accession>
<dbReference type="STRING" id="650164.K5X407"/>
<keyword evidence="2" id="KW-1185">Reference proteome</keyword>
<evidence type="ECO:0000313" key="1">
    <source>
        <dbReference type="EMBL" id="EKM57562.1"/>
    </source>
</evidence>
<dbReference type="HOGENOM" id="CLU_004050_0_0_1"/>
<feature type="non-terminal residue" evidence="1">
    <location>
        <position position="1"/>
    </location>
</feature>
<dbReference type="Proteomes" id="UP000008370">
    <property type="component" value="Unassembled WGS sequence"/>
</dbReference>
<organism evidence="1 2">
    <name type="scientific">Phanerochaete carnosa (strain HHB-10118-sp)</name>
    <name type="common">White-rot fungus</name>
    <name type="synonym">Peniophora carnosa</name>
    <dbReference type="NCBI Taxonomy" id="650164"/>
    <lineage>
        <taxon>Eukaryota</taxon>
        <taxon>Fungi</taxon>
        <taxon>Dikarya</taxon>
        <taxon>Basidiomycota</taxon>
        <taxon>Agaricomycotina</taxon>
        <taxon>Agaricomycetes</taxon>
        <taxon>Polyporales</taxon>
        <taxon>Phanerochaetaceae</taxon>
        <taxon>Phanerochaete</taxon>
    </lineage>
</organism>
<proteinExistence type="predicted"/>
<name>K5X407_PHACS</name>
<evidence type="ECO:0000313" key="2">
    <source>
        <dbReference type="Proteomes" id="UP000008370"/>
    </source>
</evidence>
<dbReference type="RefSeq" id="XP_007392910.1">
    <property type="nucleotide sequence ID" value="XM_007392848.1"/>
</dbReference>
<dbReference type="EMBL" id="JH930470">
    <property type="protein sequence ID" value="EKM57562.1"/>
    <property type="molecule type" value="Genomic_DNA"/>
</dbReference>
<dbReference type="GeneID" id="18912494"/>
<dbReference type="AlphaFoldDB" id="K5X407"/>
<dbReference type="InParanoid" id="K5X407"/>
<gene>
    <name evidence="1" type="ORF">PHACADRAFT_206458</name>
</gene>
<reference evidence="1 2" key="1">
    <citation type="journal article" date="2012" name="BMC Genomics">
        <title>Comparative genomics of the white-rot fungi, Phanerochaete carnosa and P. chrysosporium, to elucidate the genetic basis of the distinct wood types they colonize.</title>
        <authorList>
            <person name="Suzuki H."/>
            <person name="MacDonald J."/>
            <person name="Syed K."/>
            <person name="Salamov A."/>
            <person name="Hori C."/>
            <person name="Aerts A."/>
            <person name="Henrissat B."/>
            <person name="Wiebenga A."/>
            <person name="vanKuyk P.A."/>
            <person name="Barry K."/>
            <person name="Lindquist E."/>
            <person name="LaButti K."/>
            <person name="Lapidus A."/>
            <person name="Lucas S."/>
            <person name="Coutinho P."/>
            <person name="Gong Y."/>
            <person name="Samejima M."/>
            <person name="Mahadevan R."/>
            <person name="Abou-Zaid M."/>
            <person name="de Vries R.P."/>
            <person name="Igarashi K."/>
            <person name="Yadav J.S."/>
            <person name="Grigoriev I.V."/>
            <person name="Master E.R."/>
        </authorList>
    </citation>
    <scope>NUCLEOTIDE SEQUENCE [LARGE SCALE GENOMIC DNA]</scope>
    <source>
        <strain evidence="1 2">HHB-10118-sp</strain>
    </source>
</reference>
<dbReference type="OrthoDB" id="2122982at2759"/>
<protein>
    <submittedName>
        <fullName evidence="1">Uncharacterized protein</fullName>
    </submittedName>
</protein>
<sequence>MMSKETDMDDSLAKASVSLRLSAATDTASARPSQWSNFISKLFFRYATVLVPAFSAAAVDAVQAEASGPTAQAITPVATQTIQLVQPQIDNLLSTCKILSNALDDLAKIHPFVSVVVLAFKTALQFEMSRRQNDKRVMLIRVKMYDVLSVLLIIRSIPGNERVDDGKTVEERLRERITKIADDIERYSAICDTFSKKQTVVKLFRSLEWESKLEGFIKLFDDHKQALQEDLAVYSSVGIHQANETLATVSSHVASTNDKTSTLLLLQSLRSPLDRELIQMIELHGGADKVLTDESLMRELIERSADKDAQAMHLKDIVRDVNKSFADMVQENEELFSCKFRAQQDALAEGMFFIARREGDRVIGAITSGPHDRIDLYEVWKESGWKGMAKARSLVLGLREYYVEHQKESALSERQALEESHGIVLTSEESSDSTKVQEIAHVTRRGTLPEDEWALEYITISRIQPLLEAFDNDASSFVSVSEVNAFSSARPSDWSLVKWMAYWAAGFPHTLRYYFRRIQVLLARITIMAEEARKSSPGNNIIVDYFQNHVWPTYFLDHILAGVYDIGLDLSEWDQDLFDRFGDYVNGEEAKMKSKLKSVRYCIDVQNTLQFVLGSTSLEKVCAEFLLIFTSLPMDVKSSAMCKLQNLDPKEQLQKLSYGMYYYCKYAEELDILNKNEYFSAIYLRSRSKWDSNGLVTVRNLLFSSRHLSLCDVFYAEIDIVQENEPPEALFYPEQDLYPHVEIYNEDEVQSSSISVDHWVVWSGHVSVKQYDGSYAGKSSAGVLFLTLPPDGDDGAIMGSGVDEAGDFTITGQLQGSAIRYNKERASKTQRFTGTLNAARNEIAGAFGALDDVRNLDAALEDSAVLGRFKLCVAPWVRFSYLQPSQEELAKNKARALWRFAIDS</sequence>
<dbReference type="KEGG" id="pco:PHACADRAFT_206458"/>